<dbReference type="AlphaFoldDB" id="A0A0J6CR87"/>
<reference evidence="1" key="1">
    <citation type="submission" date="2015-06" db="EMBL/GenBank/DDBJ databases">
        <authorList>
            <person name="Liu B."/>
            <person name="Wang J."/>
            <person name="Zhu Y."/>
            <person name="Liu G."/>
            <person name="Chen Q."/>
            <person name="Zheng C."/>
            <person name="Che J."/>
            <person name="Ge C."/>
            <person name="Shi H."/>
            <person name="Pan Z."/>
            <person name="Liu X."/>
        </authorList>
    </citation>
    <scope>NUCLEOTIDE SEQUENCE [LARGE SCALE GENOMIC DNA]</scope>
    <source>
        <strain evidence="1">DSM 16346</strain>
    </source>
</reference>
<dbReference type="STRING" id="157733.AB986_06040"/>
<dbReference type="Pfam" id="PF08968">
    <property type="entry name" value="DUF1885"/>
    <property type="match status" value="1"/>
</dbReference>
<dbReference type="InterPro" id="IPR015062">
    <property type="entry name" value="DUF1885"/>
</dbReference>
<accession>A0A0J6CR87</accession>
<gene>
    <name evidence="1" type="ORF">AB986_06040</name>
</gene>
<name>A0A0J6CR87_9BACL</name>
<proteinExistence type="predicted"/>
<organism evidence="1 2">
    <name type="scientific">Guptibacillus hwajinpoensis</name>
    <dbReference type="NCBI Taxonomy" id="208199"/>
    <lineage>
        <taxon>Bacteria</taxon>
        <taxon>Bacillati</taxon>
        <taxon>Bacillota</taxon>
        <taxon>Bacilli</taxon>
        <taxon>Bacillales</taxon>
        <taxon>Guptibacillaceae</taxon>
        <taxon>Guptibacillus</taxon>
    </lineage>
</organism>
<dbReference type="Proteomes" id="UP000035996">
    <property type="component" value="Unassembled WGS sequence"/>
</dbReference>
<protein>
    <recommendedName>
        <fullName evidence="3">DUF1885 domain-containing protein</fullName>
    </recommendedName>
</protein>
<evidence type="ECO:0000313" key="1">
    <source>
        <dbReference type="EMBL" id="KMM38821.1"/>
    </source>
</evidence>
<dbReference type="Gene3D" id="1.20.5.850">
    <property type="entry name" value="Rbstp2229 protein"/>
    <property type="match status" value="1"/>
</dbReference>
<dbReference type="EMBL" id="LELK01000001">
    <property type="protein sequence ID" value="KMM38821.1"/>
    <property type="molecule type" value="Genomic_DNA"/>
</dbReference>
<dbReference type="OrthoDB" id="2966171at2"/>
<keyword evidence="2" id="KW-1185">Reference proteome</keyword>
<dbReference type="RefSeq" id="WP_048309963.1">
    <property type="nucleotide sequence ID" value="NZ_CP119526.1"/>
</dbReference>
<evidence type="ECO:0000313" key="2">
    <source>
        <dbReference type="Proteomes" id="UP000035996"/>
    </source>
</evidence>
<comment type="caution">
    <text evidence="1">The sequence shown here is derived from an EMBL/GenBank/DDBJ whole genome shotgun (WGS) entry which is preliminary data.</text>
</comment>
<sequence>MPQSAYLTPREIGDINLATVKDLLIYYEEIMTKTGEQLSWSYGDSAYPYELVEKEGNEWFYLKGKNENYRMIIIGLSEKGIQVVLPDQSTHGDKAKANELCKFLAMKLKAELTLFNGRVIHHSQK</sequence>
<evidence type="ECO:0008006" key="3">
    <source>
        <dbReference type="Google" id="ProtNLM"/>
    </source>
</evidence>
<dbReference type="PATRIC" id="fig|157733.3.peg.3448"/>
<dbReference type="Gene3D" id="3.30.310.120">
    <property type="entry name" value="Rbstp2229 like protein"/>
    <property type="match status" value="1"/>
</dbReference>
<dbReference type="SUPFAM" id="SSF111171">
    <property type="entry name" value="Rbstp2229 protein"/>
    <property type="match status" value="1"/>
</dbReference>
<dbReference type="InterPro" id="IPR036294">
    <property type="entry name" value="Rbstp2229-like_sf"/>
</dbReference>